<keyword evidence="2" id="KW-1133">Transmembrane helix</keyword>
<dbReference type="Proteomes" id="UP000053240">
    <property type="component" value="Unassembled WGS sequence"/>
</dbReference>
<sequence>MARKVFTKFYHFDSQPAQQSLLYEWVSSPGEMPRPYRRKASSGSNSAFSLMSGAGGLILIFFPVSHFSYMERMRRCKWSRKGFLRTRWLLRGTAVEFVNIHLFHDASNLVAMEPFPSVST</sequence>
<keyword evidence="4" id="KW-1185">Reference proteome</keyword>
<evidence type="ECO:0000313" key="4">
    <source>
        <dbReference type="Proteomes" id="UP000053240"/>
    </source>
</evidence>
<evidence type="ECO:0000256" key="2">
    <source>
        <dbReference type="SAM" id="Phobius"/>
    </source>
</evidence>
<reference evidence="3 4" key="1">
    <citation type="journal article" date="2015" name="Nat. Commun.">
        <title>Outbred genome sequencing and CRISPR/Cas9 gene editing in butterflies.</title>
        <authorList>
            <person name="Li X."/>
            <person name="Fan D."/>
            <person name="Zhang W."/>
            <person name="Liu G."/>
            <person name="Zhang L."/>
            <person name="Zhao L."/>
            <person name="Fang X."/>
            <person name="Chen L."/>
            <person name="Dong Y."/>
            <person name="Chen Y."/>
            <person name="Ding Y."/>
            <person name="Zhao R."/>
            <person name="Feng M."/>
            <person name="Zhu Y."/>
            <person name="Feng Y."/>
            <person name="Jiang X."/>
            <person name="Zhu D."/>
            <person name="Xiang H."/>
            <person name="Feng X."/>
            <person name="Li S."/>
            <person name="Wang J."/>
            <person name="Zhang G."/>
            <person name="Kronforst M.R."/>
            <person name="Wang W."/>
        </authorList>
    </citation>
    <scope>NUCLEOTIDE SEQUENCE [LARGE SCALE GENOMIC DNA]</scope>
    <source>
        <strain evidence="3">Ya'a_city_454_Pm</strain>
        <tissue evidence="3">Whole body</tissue>
    </source>
</reference>
<feature type="transmembrane region" description="Helical" evidence="2">
    <location>
        <begin position="47"/>
        <end position="70"/>
    </location>
</feature>
<name>A0A0N1IL44_PAPMA</name>
<keyword evidence="1" id="KW-0378">Hydrolase</keyword>
<dbReference type="InParanoid" id="A0A0N1IL44"/>
<dbReference type="InterPro" id="IPR036691">
    <property type="entry name" value="Endo/exonu/phosph_ase_sf"/>
</dbReference>
<keyword evidence="2" id="KW-0472">Membrane</keyword>
<dbReference type="EMBL" id="LADJ01062073">
    <property type="protein sequence ID" value="KPJ21630.1"/>
    <property type="molecule type" value="Genomic_DNA"/>
</dbReference>
<keyword evidence="2" id="KW-0812">Transmembrane</keyword>
<dbReference type="PANTHER" id="PTHR12997">
    <property type="entry name" value="TYPE I INOSITOL-1,4,5-TRISPHOSPHATE 5-PHOSPHATASE"/>
    <property type="match status" value="1"/>
</dbReference>
<proteinExistence type="predicted"/>
<gene>
    <name evidence="3" type="ORF">RR48_00378</name>
</gene>
<evidence type="ECO:0000256" key="1">
    <source>
        <dbReference type="ARBA" id="ARBA00022801"/>
    </source>
</evidence>
<accession>A0A0N1IL44</accession>
<dbReference type="PANTHER" id="PTHR12997:SF2">
    <property type="entry name" value="INOSITOL POLYPHOSPHATE-5-PHOSPHATASE A"/>
    <property type="match status" value="1"/>
</dbReference>
<comment type="caution">
    <text evidence="3">The sequence shown here is derived from an EMBL/GenBank/DDBJ whole genome shotgun (WGS) entry which is preliminary data.</text>
</comment>
<organism evidence="3 4">
    <name type="scientific">Papilio machaon</name>
    <name type="common">Old World swallowtail butterfly</name>
    <dbReference type="NCBI Taxonomy" id="76193"/>
    <lineage>
        <taxon>Eukaryota</taxon>
        <taxon>Metazoa</taxon>
        <taxon>Ecdysozoa</taxon>
        <taxon>Arthropoda</taxon>
        <taxon>Hexapoda</taxon>
        <taxon>Insecta</taxon>
        <taxon>Pterygota</taxon>
        <taxon>Neoptera</taxon>
        <taxon>Endopterygota</taxon>
        <taxon>Lepidoptera</taxon>
        <taxon>Glossata</taxon>
        <taxon>Ditrysia</taxon>
        <taxon>Papilionoidea</taxon>
        <taxon>Papilionidae</taxon>
        <taxon>Papilioninae</taxon>
        <taxon>Papilio</taxon>
    </lineage>
</organism>
<evidence type="ECO:0000313" key="3">
    <source>
        <dbReference type="EMBL" id="KPJ21630.1"/>
    </source>
</evidence>
<dbReference type="GO" id="GO:0004445">
    <property type="term" value="F:inositol-polyphosphate 5-phosphatase activity"/>
    <property type="evidence" value="ECO:0007669"/>
    <property type="project" value="InterPro"/>
</dbReference>
<dbReference type="SUPFAM" id="SSF56219">
    <property type="entry name" value="DNase I-like"/>
    <property type="match status" value="1"/>
</dbReference>
<dbReference type="AlphaFoldDB" id="A0A0N1IL44"/>
<dbReference type="InterPro" id="IPR039737">
    <property type="entry name" value="INPP5A"/>
</dbReference>
<dbReference type="Gene3D" id="3.60.10.10">
    <property type="entry name" value="Endonuclease/exonuclease/phosphatase"/>
    <property type="match status" value="1"/>
</dbReference>
<protein>
    <submittedName>
        <fullName evidence="3">Type I inositol-1,4,5-trisphosphate 5-phosphatase</fullName>
    </submittedName>
</protein>